<dbReference type="InterPro" id="IPR039672">
    <property type="entry name" value="MFS_2"/>
</dbReference>
<sequence>RTAVFFALMAGILVFFSLMRNREDPIAQKAPPLDLKDAFGDVLRDRPFWQFTIVATLLWFTTGVYTLAVPFWTKYTLEAFPQAPSIIFATVFLVAIVSVSVWSRLVRRWGTKQTWLWAIGVFILSAIVLAFASNMVVGVIGAALAGVGLGGVKVCREMILANLVDRSTERTGRRQEGVYYGLNRFIGRLSKILESLALILLGVMFGYVSGEQPGPD</sequence>
<feature type="transmembrane region" description="Helical" evidence="1">
    <location>
        <begin position="192"/>
        <end position="210"/>
    </location>
</feature>
<comment type="caution">
    <text evidence="3">The sequence shown here is derived from an EMBL/GenBank/DDBJ whole genome shotgun (WGS) entry which is preliminary data.</text>
</comment>
<dbReference type="InterPro" id="IPR036259">
    <property type="entry name" value="MFS_trans_sf"/>
</dbReference>
<dbReference type="InterPro" id="IPR020846">
    <property type="entry name" value="MFS_dom"/>
</dbReference>
<evidence type="ECO:0000256" key="1">
    <source>
        <dbReference type="SAM" id="Phobius"/>
    </source>
</evidence>
<reference evidence="3" key="1">
    <citation type="journal article" date="2014" name="Front. Microbiol.">
        <title>High frequency of phylogenetically diverse reductive dehalogenase-homologous genes in deep subseafloor sedimentary metagenomes.</title>
        <authorList>
            <person name="Kawai M."/>
            <person name="Futagami T."/>
            <person name="Toyoda A."/>
            <person name="Takaki Y."/>
            <person name="Nishi S."/>
            <person name="Hori S."/>
            <person name="Arai W."/>
            <person name="Tsubouchi T."/>
            <person name="Morono Y."/>
            <person name="Uchiyama I."/>
            <person name="Ito T."/>
            <person name="Fujiyama A."/>
            <person name="Inagaki F."/>
            <person name="Takami H."/>
        </authorList>
    </citation>
    <scope>NUCLEOTIDE SEQUENCE</scope>
    <source>
        <strain evidence="3">Expedition CK06-06</strain>
    </source>
</reference>
<dbReference type="PANTHER" id="PTHR11328:SF24">
    <property type="entry name" value="MAJOR FACILITATOR SUPERFAMILY (MFS) PROFILE DOMAIN-CONTAINING PROTEIN"/>
    <property type="match status" value="1"/>
</dbReference>
<dbReference type="GO" id="GO:0015293">
    <property type="term" value="F:symporter activity"/>
    <property type="evidence" value="ECO:0007669"/>
    <property type="project" value="InterPro"/>
</dbReference>
<evidence type="ECO:0000313" key="3">
    <source>
        <dbReference type="EMBL" id="GAH78628.1"/>
    </source>
</evidence>
<dbReference type="PROSITE" id="PS50850">
    <property type="entry name" value="MFS"/>
    <property type="match status" value="1"/>
</dbReference>
<dbReference type="Gene3D" id="1.20.1250.20">
    <property type="entry name" value="MFS general substrate transporter like domains"/>
    <property type="match status" value="1"/>
</dbReference>
<dbReference type="AlphaFoldDB" id="X1K989"/>
<dbReference type="GO" id="GO:0005886">
    <property type="term" value="C:plasma membrane"/>
    <property type="evidence" value="ECO:0007669"/>
    <property type="project" value="TreeGrafter"/>
</dbReference>
<evidence type="ECO:0000259" key="2">
    <source>
        <dbReference type="PROSITE" id="PS50850"/>
    </source>
</evidence>
<name>X1K989_9ZZZZ</name>
<feature type="transmembrane region" description="Helical" evidence="1">
    <location>
        <begin position="85"/>
        <end position="103"/>
    </location>
</feature>
<dbReference type="GO" id="GO:0008643">
    <property type="term" value="P:carbohydrate transport"/>
    <property type="evidence" value="ECO:0007669"/>
    <property type="project" value="InterPro"/>
</dbReference>
<proteinExistence type="predicted"/>
<feature type="transmembrane region" description="Helical" evidence="1">
    <location>
        <begin position="48"/>
        <end position="73"/>
    </location>
</feature>
<dbReference type="PANTHER" id="PTHR11328">
    <property type="entry name" value="MAJOR FACILITATOR SUPERFAMILY DOMAIN-CONTAINING PROTEIN"/>
    <property type="match status" value="1"/>
</dbReference>
<keyword evidence="1" id="KW-0812">Transmembrane</keyword>
<feature type="non-terminal residue" evidence="3">
    <location>
        <position position="1"/>
    </location>
</feature>
<organism evidence="3">
    <name type="scientific">marine sediment metagenome</name>
    <dbReference type="NCBI Taxonomy" id="412755"/>
    <lineage>
        <taxon>unclassified sequences</taxon>
        <taxon>metagenomes</taxon>
        <taxon>ecological metagenomes</taxon>
    </lineage>
</organism>
<keyword evidence="1" id="KW-0472">Membrane</keyword>
<dbReference type="Pfam" id="PF13347">
    <property type="entry name" value="MFS_2"/>
    <property type="match status" value="1"/>
</dbReference>
<protein>
    <recommendedName>
        <fullName evidence="2">Major facilitator superfamily (MFS) profile domain-containing protein</fullName>
    </recommendedName>
</protein>
<feature type="non-terminal residue" evidence="3">
    <location>
        <position position="216"/>
    </location>
</feature>
<feature type="transmembrane region" description="Helical" evidence="1">
    <location>
        <begin position="115"/>
        <end position="148"/>
    </location>
</feature>
<dbReference type="SUPFAM" id="SSF103473">
    <property type="entry name" value="MFS general substrate transporter"/>
    <property type="match status" value="1"/>
</dbReference>
<dbReference type="EMBL" id="BARU01041858">
    <property type="protein sequence ID" value="GAH78628.1"/>
    <property type="molecule type" value="Genomic_DNA"/>
</dbReference>
<keyword evidence="1" id="KW-1133">Transmembrane helix</keyword>
<gene>
    <name evidence="3" type="ORF">S03H2_64436</name>
</gene>
<accession>X1K989</accession>
<feature type="domain" description="Major facilitator superfamily (MFS) profile" evidence="2">
    <location>
        <begin position="47"/>
        <end position="216"/>
    </location>
</feature>